<feature type="signal peptide" evidence="3">
    <location>
        <begin position="1"/>
        <end position="36"/>
    </location>
</feature>
<feature type="transmembrane region" description="Helical" evidence="2">
    <location>
        <begin position="340"/>
        <end position="361"/>
    </location>
</feature>
<organism evidence="4 5">
    <name type="scientific">Piptocephalis cylindrospora</name>
    <dbReference type="NCBI Taxonomy" id="1907219"/>
    <lineage>
        <taxon>Eukaryota</taxon>
        <taxon>Fungi</taxon>
        <taxon>Fungi incertae sedis</taxon>
        <taxon>Zoopagomycota</taxon>
        <taxon>Zoopagomycotina</taxon>
        <taxon>Zoopagomycetes</taxon>
        <taxon>Zoopagales</taxon>
        <taxon>Piptocephalidaceae</taxon>
        <taxon>Piptocephalis</taxon>
    </lineage>
</organism>
<feature type="compositionally biased region" description="Polar residues" evidence="1">
    <location>
        <begin position="292"/>
        <end position="303"/>
    </location>
</feature>
<sequence length="398" mass="41280">MPKDNMLVRRLLLGSFAYVFLLLLLLLLGPTPSVDAKDTTYGVDPPSPPPPGKRECGWYGLLDDQAECPPDCAQITDMTQCQRMQFGSKRCVYYDSSCHRDINCKVQKDGLCPKGCHPGGLYGCLPNNEQFPKTCEKHYSQPSCEKAHTVNGAKCGWDLQYNRCTFIQHAPIAMTQDQLVSKLEAQRKAKAAAAATAAAAASGTPSSETDQRIRTASDDNRIRAQELAATDPNAVFNSKSPSSPSSGATSNGRRGDALTAQVAQGGSGSHPVATSQNGGGGGGESGSGSGGTDFQLNNGNGPSTVAFGNPGGGDGAGGGSNGPKDADLTTSNLGSSNTKVAAIIGSCIGALALAGFALLAIHQYKVRSAQRSLQMGAAEANSSSLLSNIRRAINPSRP</sequence>
<evidence type="ECO:0000256" key="3">
    <source>
        <dbReference type="SAM" id="SignalP"/>
    </source>
</evidence>
<keyword evidence="2" id="KW-0812">Transmembrane</keyword>
<evidence type="ECO:0000313" key="5">
    <source>
        <dbReference type="Proteomes" id="UP000267251"/>
    </source>
</evidence>
<evidence type="ECO:0000313" key="4">
    <source>
        <dbReference type="EMBL" id="RKP13130.1"/>
    </source>
</evidence>
<keyword evidence="3" id="KW-0732">Signal</keyword>
<proteinExistence type="predicted"/>
<accession>A0A4P9Y5Q1</accession>
<feature type="region of interest" description="Disordered" evidence="1">
    <location>
        <begin position="227"/>
        <end position="330"/>
    </location>
</feature>
<keyword evidence="2" id="KW-0472">Membrane</keyword>
<dbReference type="Proteomes" id="UP000267251">
    <property type="component" value="Unassembled WGS sequence"/>
</dbReference>
<dbReference type="OrthoDB" id="10510803at2759"/>
<keyword evidence="2" id="KW-1133">Transmembrane helix</keyword>
<dbReference type="AlphaFoldDB" id="A0A4P9Y5Q1"/>
<feature type="compositionally biased region" description="Gly residues" evidence="1">
    <location>
        <begin position="277"/>
        <end position="291"/>
    </location>
</feature>
<evidence type="ECO:0000256" key="1">
    <source>
        <dbReference type="SAM" id="MobiDB-lite"/>
    </source>
</evidence>
<gene>
    <name evidence="4" type="ORF">BJ684DRAFT_20364</name>
</gene>
<dbReference type="EMBL" id="KZ988101">
    <property type="protein sequence ID" value="RKP13130.1"/>
    <property type="molecule type" value="Genomic_DNA"/>
</dbReference>
<evidence type="ECO:0000256" key="2">
    <source>
        <dbReference type="SAM" id="Phobius"/>
    </source>
</evidence>
<reference evidence="5" key="1">
    <citation type="journal article" date="2018" name="Nat. Microbiol.">
        <title>Leveraging single-cell genomics to expand the fungal tree of life.</title>
        <authorList>
            <person name="Ahrendt S.R."/>
            <person name="Quandt C.A."/>
            <person name="Ciobanu D."/>
            <person name="Clum A."/>
            <person name="Salamov A."/>
            <person name="Andreopoulos B."/>
            <person name="Cheng J.F."/>
            <person name="Woyke T."/>
            <person name="Pelin A."/>
            <person name="Henrissat B."/>
            <person name="Reynolds N.K."/>
            <person name="Benny G.L."/>
            <person name="Smith M.E."/>
            <person name="James T.Y."/>
            <person name="Grigoriev I.V."/>
        </authorList>
    </citation>
    <scope>NUCLEOTIDE SEQUENCE [LARGE SCALE GENOMIC DNA]</scope>
</reference>
<feature type="chain" id="PRO_5020192205" evidence="3">
    <location>
        <begin position="37"/>
        <end position="398"/>
    </location>
</feature>
<feature type="compositionally biased region" description="Gly residues" evidence="1">
    <location>
        <begin position="309"/>
        <end position="321"/>
    </location>
</feature>
<name>A0A4P9Y5Q1_9FUNG</name>
<keyword evidence="5" id="KW-1185">Reference proteome</keyword>
<protein>
    <submittedName>
        <fullName evidence="4">Uncharacterized protein</fullName>
    </submittedName>
</protein>